<dbReference type="PANTHER" id="PTHR34606">
    <property type="entry name" value="BON DOMAIN-CONTAINING PROTEIN"/>
    <property type="match status" value="1"/>
</dbReference>
<dbReference type="Gene3D" id="3.30.1340.30">
    <property type="match status" value="1"/>
</dbReference>
<dbReference type="InterPro" id="IPR051686">
    <property type="entry name" value="Lipoprotein_DolP"/>
</dbReference>
<dbReference type="PROSITE" id="PS50914">
    <property type="entry name" value="BON"/>
    <property type="match status" value="1"/>
</dbReference>
<organism evidence="3 4">
    <name type="scientific">Paraburkholderia humisilvae</name>
    <dbReference type="NCBI Taxonomy" id="627669"/>
    <lineage>
        <taxon>Bacteria</taxon>
        <taxon>Pseudomonadati</taxon>
        <taxon>Pseudomonadota</taxon>
        <taxon>Betaproteobacteria</taxon>
        <taxon>Burkholderiales</taxon>
        <taxon>Burkholderiaceae</taxon>
        <taxon>Paraburkholderia</taxon>
    </lineage>
</organism>
<feature type="chain" id="PRO_5027059121" description="BON domain-containing protein" evidence="1">
    <location>
        <begin position="23"/>
        <end position="125"/>
    </location>
</feature>
<sequence>MKTSNKLIYAVGALMMAGSIHAWSQSSETVPASGAAVDVASGASDQKSTKQADRALRKKVYAAIAKVKAIDAGNISIRAKNGAVTLFGTVEDGAQVTQVADIARNVPGVTSVVNKLTVTRPFGGQ</sequence>
<dbReference type="RefSeq" id="WP_175230715.1">
    <property type="nucleotide sequence ID" value="NZ_CADIKH010000039.1"/>
</dbReference>
<evidence type="ECO:0000313" key="3">
    <source>
        <dbReference type="EMBL" id="CAB3769049.1"/>
    </source>
</evidence>
<dbReference type="PANTHER" id="PTHR34606:SF15">
    <property type="entry name" value="BON DOMAIN-CONTAINING PROTEIN"/>
    <property type="match status" value="1"/>
</dbReference>
<protein>
    <recommendedName>
        <fullName evidence="2">BON domain-containing protein</fullName>
    </recommendedName>
</protein>
<feature type="domain" description="BON" evidence="2">
    <location>
        <begin position="52"/>
        <end position="120"/>
    </location>
</feature>
<keyword evidence="1" id="KW-0732">Signal</keyword>
<dbReference type="Proteomes" id="UP000494363">
    <property type="component" value="Unassembled WGS sequence"/>
</dbReference>
<dbReference type="Pfam" id="PF04972">
    <property type="entry name" value="BON"/>
    <property type="match status" value="1"/>
</dbReference>
<evidence type="ECO:0000259" key="2">
    <source>
        <dbReference type="PROSITE" id="PS50914"/>
    </source>
</evidence>
<dbReference type="EMBL" id="CADIKH010000039">
    <property type="protein sequence ID" value="CAB3769049.1"/>
    <property type="molecule type" value="Genomic_DNA"/>
</dbReference>
<name>A0A6J5ERC8_9BURK</name>
<proteinExistence type="predicted"/>
<evidence type="ECO:0000313" key="4">
    <source>
        <dbReference type="Proteomes" id="UP000494363"/>
    </source>
</evidence>
<dbReference type="InterPro" id="IPR007055">
    <property type="entry name" value="BON_dom"/>
</dbReference>
<gene>
    <name evidence="3" type="ORF">LMG29542_06021</name>
</gene>
<evidence type="ECO:0000256" key="1">
    <source>
        <dbReference type="SAM" id="SignalP"/>
    </source>
</evidence>
<accession>A0A6J5ERC8</accession>
<keyword evidence="4" id="KW-1185">Reference proteome</keyword>
<feature type="signal peptide" evidence="1">
    <location>
        <begin position="1"/>
        <end position="22"/>
    </location>
</feature>
<dbReference type="AlphaFoldDB" id="A0A6J5ERC8"/>
<reference evidence="3 4" key="1">
    <citation type="submission" date="2020-04" db="EMBL/GenBank/DDBJ databases">
        <authorList>
            <person name="De Canck E."/>
        </authorList>
    </citation>
    <scope>NUCLEOTIDE SEQUENCE [LARGE SCALE GENOMIC DNA]</scope>
    <source>
        <strain evidence="3 4">LMG 29542</strain>
    </source>
</reference>